<keyword evidence="1" id="KW-0472">Membrane</keyword>
<dbReference type="RefSeq" id="WP_044012025.1">
    <property type="nucleotide sequence ID" value="NZ_CCVW01000004.1"/>
</dbReference>
<feature type="transmembrane region" description="Helical" evidence="1">
    <location>
        <begin position="12"/>
        <end position="29"/>
    </location>
</feature>
<evidence type="ECO:0000256" key="1">
    <source>
        <dbReference type="SAM" id="Phobius"/>
    </source>
</evidence>
<dbReference type="STRING" id="1034943.BN59_03158"/>
<protein>
    <submittedName>
        <fullName evidence="2">Uncharacterized protein</fullName>
    </submittedName>
</protein>
<dbReference type="eggNOG" id="ENOG502ZZW8">
    <property type="taxonomic scope" value="Bacteria"/>
</dbReference>
<organism evidence="2 3">
    <name type="scientific">Legionella massiliensis</name>
    <dbReference type="NCBI Taxonomy" id="1034943"/>
    <lineage>
        <taxon>Bacteria</taxon>
        <taxon>Pseudomonadati</taxon>
        <taxon>Pseudomonadota</taxon>
        <taxon>Gammaproteobacteria</taxon>
        <taxon>Legionellales</taxon>
        <taxon>Legionellaceae</taxon>
        <taxon>Legionella</taxon>
    </lineage>
</organism>
<evidence type="ECO:0000313" key="2">
    <source>
        <dbReference type="EMBL" id="CDZ78844.1"/>
    </source>
</evidence>
<gene>
    <name evidence="2" type="ORF">BN59_03158</name>
</gene>
<dbReference type="OrthoDB" id="5650426at2"/>
<keyword evidence="3" id="KW-1185">Reference proteome</keyword>
<keyword evidence="1" id="KW-0812">Transmembrane</keyword>
<evidence type="ECO:0000313" key="3">
    <source>
        <dbReference type="Proteomes" id="UP000044071"/>
    </source>
</evidence>
<proteinExistence type="predicted"/>
<reference evidence="2 3" key="1">
    <citation type="submission" date="2014-06" db="EMBL/GenBank/DDBJ databases">
        <authorList>
            <person name="Urmite Genomes Urmite Genomes"/>
        </authorList>
    </citation>
    <scope>NUCLEOTIDE SEQUENCE [LARGE SCALE GENOMIC DNA]</scope>
</reference>
<dbReference type="AlphaFoldDB" id="A0A078L3Y4"/>
<dbReference type="EMBL" id="CCSB01000004">
    <property type="protein sequence ID" value="CDZ78844.1"/>
    <property type="molecule type" value="Genomic_DNA"/>
</dbReference>
<name>A0A078L3Y4_9GAMM</name>
<accession>A0A078L3Y4</accession>
<dbReference type="Proteomes" id="UP000044071">
    <property type="component" value="Unassembled WGS sequence"/>
</dbReference>
<keyword evidence="1" id="KW-1133">Transmembrane helix</keyword>
<sequence>MQALEHFVCSHPYFSMLVFIGIGILLKSFRRMNLTAIRLNLEDLELALKDNDLEKADFYLQRLKSGFGYSK</sequence>